<gene>
    <name evidence="6" type="primary">zupT</name>
    <name evidence="6" type="ORF">DF168_01068</name>
</gene>
<dbReference type="GO" id="GO:0046873">
    <property type="term" value="F:metal ion transmembrane transporter activity"/>
    <property type="evidence" value="ECO:0007669"/>
    <property type="project" value="InterPro"/>
</dbReference>
<accession>A0A2Z4AD19</accession>
<dbReference type="Pfam" id="PF02535">
    <property type="entry name" value="Zip"/>
    <property type="match status" value="2"/>
</dbReference>
<dbReference type="InterPro" id="IPR003689">
    <property type="entry name" value="ZIP"/>
</dbReference>
<evidence type="ECO:0000256" key="3">
    <source>
        <dbReference type="ARBA" id="ARBA00022989"/>
    </source>
</evidence>
<feature type="transmembrane region" description="Helical" evidence="5">
    <location>
        <begin position="38"/>
        <end position="56"/>
    </location>
</feature>
<dbReference type="AlphaFoldDB" id="A0A2Z4AD19"/>
<evidence type="ECO:0000313" key="6">
    <source>
        <dbReference type="EMBL" id="AWT59871.1"/>
    </source>
</evidence>
<dbReference type="KEGG" id="mtar:DF168_01068"/>
<reference evidence="6 7" key="1">
    <citation type="submission" date="2018-06" db="EMBL/GenBank/DDBJ databases">
        <title>Draft Genome Sequence of a Novel Marine Bacterium Related to the Verrucomicrobia.</title>
        <authorList>
            <person name="Vosseberg J."/>
            <person name="Martijn J."/>
            <person name="Ettema T.J.G."/>
        </authorList>
    </citation>
    <scope>NUCLEOTIDE SEQUENCE [LARGE SCALE GENOMIC DNA]</scope>
    <source>
        <strain evidence="6">TARA_B100001123</strain>
    </source>
</reference>
<protein>
    <submittedName>
        <fullName evidence="6">Zinc transporter ZupT</fullName>
    </submittedName>
</protein>
<evidence type="ECO:0000313" key="7">
    <source>
        <dbReference type="Proteomes" id="UP000247465"/>
    </source>
</evidence>
<dbReference type="EMBL" id="CP029803">
    <property type="protein sequence ID" value="AWT59871.1"/>
    <property type="molecule type" value="Genomic_DNA"/>
</dbReference>
<feature type="transmembrane region" description="Helical" evidence="5">
    <location>
        <begin position="192"/>
        <end position="214"/>
    </location>
</feature>
<dbReference type="PANTHER" id="PTHR16950:SF16">
    <property type="entry name" value="ZINC TRANSPORTER ZIP13"/>
    <property type="match status" value="1"/>
</dbReference>
<feature type="transmembrane region" description="Helical" evidence="5">
    <location>
        <begin position="226"/>
        <end position="245"/>
    </location>
</feature>
<sequence length="248" mass="27024">MLIVWILTFSLSGTIGTIVAASLFLTSQRKISRVTLSCFLSFAVGTLLSVAFLRLLPEALELAKSRSIMVTVLFGIVLFFVLEKLLIWRHCHEQECQVHATGGHLILLGDSFHNFVDGITIAAAFMTSIPLGATTALAIIIHEIPQEVADFSILLKQGFSAKKAILFNTLSSLTMCLGALIAYFALDLMNPLIPFILAISASSFIYVATVDLIANLHRDSEDQSPRLQLFFVFCGIATISILGGLHTH</sequence>
<keyword evidence="2 5" id="KW-0812">Transmembrane</keyword>
<feature type="transmembrane region" description="Helical" evidence="5">
    <location>
        <begin position="6"/>
        <end position="26"/>
    </location>
</feature>
<evidence type="ECO:0000256" key="1">
    <source>
        <dbReference type="ARBA" id="ARBA00004141"/>
    </source>
</evidence>
<organism evidence="6 7">
    <name type="scientific">Candidatus Moanibacter tarae</name>
    <dbReference type="NCBI Taxonomy" id="2200854"/>
    <lineage>
        <taxon>Bacteria</taxon>
        <taxon>Pseudomonadati</taxon>
        <taxon>Verrucomicrobiota</taxon>
        <taxon>Opitutia</taxon>
        <taxon>Puniceicoccales</taxon>
        <taxon>Puniceicoccales incertae sedis</taxon>
        <taxon>Candidatus Moanibacter</taxon>
    </lineage>
</organism>
<feature type="transmembrane region" description="Helical" evidence="5">
    <location>
        <begin position="68"/>
        <end position="87"/>
    </location>
</feature>
<dbReference type="Proteomes" id="UP000247465">
    <property type="component" value="Chromosome"/>
</dbReference>
<evidence type="ECO:0000256" key="4">
    <source>
        <dbReference type="ARBA" id="ARBA00023136"/>
    </source>
</evidence>
<name>A0A2Z4AD19_9BACT</name>
<comment type="subcellular location">
    <subcellularLocation>
        <location evidence="1">Membrane</location>
        <topology evidence="1">Multi-pass membrane protein</topology>
    </subcellularLocation>
</comment>
<proteinExistence type="predicted"/>
<dbReference type="PANTHER" id="PTHR16950">
    <property type="entry name" value="ZINC TRANSPORTER SLC39A7 HISTIDINE-RICH MEMBRANE PROTEIN KE4"/>
    <property type="match status" value="1"/>
</dbReference>
<dbReference type="GO" id="GO:0016020">
    <property type="term" value="C:membrane"/>
    <property type="evidence" value="ECO:0007669"/>
    <property type="project" value="UniProtKB-SubCell"/>
</dbReference>
<keyword evidence="4 5" id="KW-0472">Membrane</keyword>
<evidence type="ECO:0000256" key="2">
    <source>
        <dbReference type="ARBA" id="ARBA00022692"/>
    </source>
</evidence>
<feature type="transmembrane region" description="Helical" evidence="5">
    <location>
        <begin position="165"/>
        <end position="186"/>
    </location>
</feature>
<keyword evidence="3 5" id="KW-1133">Transmembrane helix</keyword>
<evidence type="ECO:0000256" key="5">
    <source>
        <dbReference type="SAM" id="Phobius"/>
    </source>
</evidence>